<accession>A0A849BJ78</accession>
<dbReference type="EMBL" id="JABEMD010000073">
    <property type="protein sequence ID" value="NNH14068.1"/>
    <property type="molecule type" value="Genomic_DNA"/>
</dbReference>
<comment type="caution">
    <text evidence="1">The sequence shown here is derived from an EMBL/GenBank/DDBJ whole genome shotgun (WGS) entry which is preliminary data.</text>
</comment>
<protein>
    <submittedName>
        <fullName evidence="1">Uncharacterized protein</fullName>
    </submittedName>
</protein>
<evidence type="ECO:0000313" key="1">
    <source>
        <dbReference type="EMBL" id="NNH14068.1"/>
    </source>
</evidence>
<evidence type="ECO:0000313" key="2">
    <source>
        <dbReference type="Proteomes" id="UP000542973"/>
    </source>
</evidence>
<reference evidence="1 2" key="1">
    <citation type="submission" date="2020-05" db="EMBL/GenBank/DDBJ databases">
        <title>MicrobeNet Type strains.</title>
        <authorList>
            <person name="Nicholson A.C."/>
        </authorList>
    </citation>
    <scope>NUCLEOTIDE SEQUENCE [LARGE SCALE GENOMIC DNA]</scope>
    <source>
        <strain evidence="1 2">ATCC 700815</strain>
    </source>
</reference>
<name>A0A849BJ78_9BURK</name>
<dbReference type="RefSeq" id="WP_151022345.1">
    <property type="nucleotide sequence ID" value="NZ_BAAAEB010000055.1"/>
</dbReference>
<proteinExistence type="predicted"/>
<dbReference type="Proteomes" id="UP000542973">
    <property type="component" value="Unassembled WGS sequence"/>
</dbReference>
<organism evidence="1 2">
    <name type="scientific">Cupriavidus gilardii</name>
    <dbReference type="NCBI Taxonomy" id="82541"/>
    <lineage>
        <taxon>Bacteria</taxon>
        <taxon>Pseudomonadati</taxon>
        <taxon>Pseudomonadota</taxon>
        <taxon>Betaproteobacteria</taxon>
        <taxon>Burkholderiales</taxon>
        <taxon>Burkholderiaceae</taxon>
        <taxon>Cupriavidus</taxon>
    </lineage>
</organism>
<dbReference type="AlphaFoldDB" id="A0A849BJ78"/>
<sequence>MSRYEVLEVNDSRDFCECCGKTGLKRVVFIRDTETNDVKHFGTTCAASPTKGFGVDKEIKAAVARFNSQGTAVSRAAYYEYKRRGGSYIAHPTKAHTWIPADQTVFDAVHAEILASLKEQRYAGA</sequence>
<gene>
    <name evidence="1" type="ORF">HLB16_24780</name>
</gene>